<reference evidence="11" key="1">
    <citation type="submission" date="2012-12" db="EMBL/GenBank/DDBJ databases">
        <authorList>
            <person name="Hellsten U."/>
            <person name="Grimwood J."/>
            <person name="Chapman J.A."/>
            <person name="Shapiro H."/>
            <person name="Aerts A."/>
            <person name="Otillar R.P."/>
            <person name="Terry A.Y."/>
            <person name="Boore J.L."/>
            <person name="Simakov O."/>
            <person name="Marletaz F."/>
            <person name="Cho S.-J."/>
            <person name="Edsinger-Gonzales E."/>
            <person name="Havlak P."/>
            <person name="Kuo D.-H."/>
            <person name="Larsson T."/>
            <person name="Lv J."/>
            <person name="Arendt D."/>
            <person name="Savage R."/>
            <person name="Osoegawa K."/>
            <person name="de Jong P."/>
            <person name="Lindberg D.R."/>
            <person name="Seaver E.C."/>
            <person name="Weisblat D.A."/>
            <person name="Putnam N.H."/>
            <person name="Grigoriev I.V."/>
            <person name="Rokhsar D.S."/>
        </authorList>
    </citation>
    <scope>NUCLEOTIDE SEQUENCE</scope>
</reference>
<dbReference type="SUPFAM" id="SSF160219">
    <property type="entry name" value="AMPKBI-like"/>
    <property type="match status" value="1"/>
</dbReference>
<dbReference type="InterPro" id="IPR006828">
    <property type="entry name" value="ASC_dom"/>
</dbReference>
<comment type="function">
    <text evidence="6">Non-catalytic subunit of AMP-activated protein kinase (AMPK), an energy sensor protein kinase that plays a key role in regulating cellular energy metabolism. In response to reduction of intracellular ATP levels, AMPK activates energy-producing pathways and inhibits energy-consuming processes: inhibits protein, carbohydrate and lipid biosynthesis, as well as cell growth and proliferation. AMPK acts via direct phosphorylation of metabolic enzymes, and by longer-term effects via phosphorylation of transcription regulators. Also acts as a regulator of cellular polarity by remodeling the actin cytoskeleton; probably by indirectly activating myosin. Beta non-catalytic subunit acts as a scaffold on which the AMPK complex assembles, via its C-terminus that bridges alpha (PRKAA1 or PRKAA2) and gamma subunits (PRKAG1, PRKAG2 or PRKAG3).</text>
</comment>
<dbReference type="OrthoDB" id="531008at2759"/>
<dbReference type="InterPro" id="IPR013783">
    <property type="entry name" value="Ig-like_fold"/>
</dbReference>
<dbReference type="InterPro" id="IPR032640">
    <property type="entry name" value="AMPK1_CBM"/>
</dbReference>
<dbReference type="SMART" id="SM01010">
    <property type="entry name" value="AMPKBI"/>
    <property type="match status" value="1"/>
</dbReference>
<keyword evidence="2" id="KW-0444">Lipid biosynthesis</keyword>
<dbReference type="CDD" id="cd02859">
    <property type="entry name" value="E_set_AMPKbeta_like_N"/>
    <property type="match status" value="1"/>
</dbReference>
<dbReference type="KEGG" id="hro:HELRODRAFT_86841"/>
<evidence type="ECO:0000313" key="9">
    <source>
        <dbReference type="EMBL" id="ESN95351.1"/>
    </source>
</evidence>
<dbReference type="Pfam" id="PF04739">
    <property type="entry name" value="AMPKBI"/>
    <property type="match status" value="1"/>
</dbReference>
<dbReference type="Gene3D" id="6.20.250.60">
    <property type="match status" value="1"/>
</dbReference>
<keyword evidence="4" id="KW-0276">Fatty acid metabolism</keyword>
<dbReference type="InterPro" id="IPR014756">
    <property type="entry name" value="Ig_E-set"/>
</dbReference>
<dbReference type="FunFam" id="2.60.40.10:FF:000139">
    <property type="entry name" value="Protein kinase AMP-activated non-catalytic subunit beta 1"/>
    <property type="match status" value="1"/>
</dbReference>
<dbReference type="eggNOG" id="KOG1616">
    <property type="taxonomic scope" value="Eukaryota"/>
</dbReference>
<dbReference type="STRING" id="6412.T1G6I0"/>
<accession>T1G6I0</accession>
<dbReference type="HOGENOM" id="CLU_070949_2_2_1"/>
<dbReference type="FunCoup" id="T1G6I0">
    <property type="interactions" value="744"/>
</dbReference>
<dbReference type="GO" id="GO:0006631">
    <property type="term" value="P:fatty acid metabolic process"/>
    <property type="evidence" value="ECO:0007669"/>
    <property type="project" value="UniProtKB-KW"/>
</dbReference>
<dbReference type="PANTHER" id="PTHR10343:SF84">
    <property type="entry name" value="5'-AMP-ACTIVATED PROTEIN KINASE SUBUNIT BETA-1"/>
    <property type="match status" value="1"/>
</dbReference>
<dbReference type="InParanoid" id="T1G6I0"/>
<evidence type="ECO:0000256" key="6">
    <source>
        <dbReference type="ARBA" id="ARBA00025180"/>
    </source>
</evidence>
<evidence type="ECO:0000313" key="10">
    <source>
        <dbReference type="EnsemblMetazoa" id="HelroP86841"/>
    </source>
</evidence>
<reference evidence="9 11" key="2">
    <citation type="journal article" date="2013" name="Nature">
        <title>Insights into bilaterian evolution from three spiralian genomes.</title>
        <authorList>
            <person name="Simakov O."/>
            <person name="Marletaz F."/>
            <person name="Cho S.J."/>
            <person name="Edsinger-Gonzales E."/>
            <person name="Havlak P."/>
            <person name="Hellsten U."/>
            <person name="Kuo D.H."/>
            <person name="Larsson T."/>
            <person name="Lv J."/>
            <person name="Arendt D."/>
            <person name="Savage R."/>
            <person name="Osoegawa K."/>
            <person name="de Jong P."/>
            <person name="Grimwood J."/>
            <person name="Chapman J.A."/>
            <person name="Shapiro H."/>
            <person name="Aerts A."/>
            <person name="Otillar R.P."/>
            <person name="Terry A.Y."/>
            <person name="Boore J.L."/>
            <person name="Grigoriev I.V."/>
            <person name="Lindberg D.R."/>
            <person name="Seaver E.C."/>
            <person name="Weisblat D.A."/>
            <person name="Putnam N.H."/>
            <person name="Rokhsar D.S."/>
        </authorList>
    </citation>
    <scope>NUCLEOTIDE SEQUENCE</scope>
</reference>
<dbReference type="OMA" id="HEYKFMV"/>
<gene>
    <name evidence="10" type="primary">20216677</name>
    <name evidence="9" type="ORF">HELRODRAFT_86841</name>
</gene>
<evidence type="ECO:0000313" key="11">
    <source>
        <dbReference type="Proteomes" id="UP000015101"/>
    </source>
</evidence>
<name>T1G6I0_HELRO</name>
<dbReference type="SUPFAM" id="SSF81296">
    <property type="entry name" value="E set domains"/>
    <property type="match status" value="1"/>
</dbReference>
<keyword evidence="11" id="KW-1185">Reference proteome</keyword>
<dbReference type="InterPro" id="IPR050827">
    <property type="entry name" value="CRP1_MDG1_kinase"/>
</dbReference>
<dbReference type="GeneID" id="20216677"/>
<dbReference type="GO" id="GO:0005634">
    <property type="term" value="C:nucleus"/>
    <property type="evidence" value="ECO:0000318"/>
    <property type="project" value="GO_Central"/>
</dbReference>
<protein>
    <recommendedName>
        <fullName evidence="7">5'-AMP-activated protein kinase subunit beta-1</fullName>
    </recommendedName>
</protein>
<dbReference type="EMBL" id="KB097528">
    <property type="protein sequence ID" value="ESN95351.1"/>
    <property type="molecule type" value="Genomic_DNA"/>
</dbReference>
<dbReference type="Gene3D" id="2.60.40.10">
    <property type="entry name" value="Immunoglobulins"/>
    <property type="match status" value="1"/>
</dbReference>
<evidence type="ECO:0000259" key="8">
    <source>
        <dbReference type="SMART" id="SM01010"/>
    </source>
</evidence>
<reference evidence="10" key="3">
    <citation type="submission" date="2015-06" db="UniProtKB">
        <authorList>
            <consortium name="EnsemblMetazoa"/>
        </authorList>
    </citation>
    <scope>IDENTIFICATION</scope>
</reference>
<dbReference type="GO" id="GO:0019901">
    <property type="term" value="F:protein kinase binding"/>
    <property type="evidence" value="ECO:0000318"/>
    <property type="project" value="GO_Central"/>
</dbReference>
<dbReference type="EMBL" id="AMQM01006835">
    <property type="status" value="NOT_ANNOTATED_CDS"/>
    <property type="molecule type" value="Genomic_DNA"/>
</dbReference>
<comment type="similarity">
    <text evidence="1">Belongs to the 5'-AMP-activated protein kinase beta subunit family.</text>
</comment>
<dbReference type="GO" id="GO:0005737">
    <property type="term" value="C:cytoplasm"/>
    <property type="evidence" value="ECO:0000318"/>
    <property type="project" value="GO_Central"/>
</dbReference>
<dbReference type="GO" id="GO:0007165">
    <property type="term" value="P:signal transduction"/>
    <property type="evidence" value="ECO:0000318"/>
    <property type="project" value="GO_Central"/>
</dbReference>
<evidence type="ECO:0000256" key="7">
    <source>
        <dbReference type="ARBA" id="ARBA00040010"/>
    </source>
</evidence>
<dbReference type="Proteomes" id="UP000015101">
    <property type="component" value="Unassembled WGS sequence"/>
</dbReference>
<evidence type="ECO:0000256" key="3">
    <source>
        <dbReference type="ARBA" id="ARBA00022553"/>
    </source>
</evidence>
<dbReference type="AlphaFoldDB" id="T1G6I0"/>
<organism evidence="10 11">
    <name type="scientific">Helobdella robusta</name>
    <name type="common">Californian leech</name>
    <dbReference type="NCBI Taxonomy" id="6412"/>
    <lineage>
        <taxon>Eukaryota</taxon>
        <taxon>Metazoa</taxon>
        <taxon>Spiralia</taxon>
        <taxon>Lophotrochozoa</taxon>
        <taxon>Annelida</taxon>
        <taxon>Clitellata</taxon>
        <taxon>Hirudinea</taxon>
        <taxon>Rhynchobdellida</taxon>
        <taxon>Glossiphoniidae</taxon>
        <taxon>Helobdella</taxon>
    </lineage>
</organism>
<dbReference type="CTD" id="20216677"/>
<keyword evidence="3" id="KW-0597">Phosphoprotein</keyword>
<dbReference type="PANTHER" id="PTHR10343">
    <property type="entry name" value="5'-AMP-ACTIVATED PROTEIN KINASE , BETA SUBUNIT"/>
    <property type="match status" value="1"/>
</dbReference>
<dbReference type="Pfam" id="PF16561">
    <property type="entry name" value="AMPK1_CBM"/>
    <property type="match status" value="1"/>
</dbReference>
<dbReference type="EnsemblMetazoa" id="HelroT86841">
    <property type="protein sequence ID" value="HelroP86841"/>
    <property type="gene ID" value="HelroG86841"/>
</dbReference>
<evidence type="ECO:0000256" key="5">
    <source>
        <dbReference type="ARBA" id="ARBA00023098"/>
    </source>
</evidence>
<keyword evidence="5" id="KW-0443">Lipid metabolism</keyword>
<dbReference type="RefSeq" id="XP_009026476.1">
    <property type="nucleotide sequence ID" value="XM_009028228.1"/>
</dbReference>
<dbReference type="GO" id="GO:0031588">
    <property type="term" value="C:nucleotide-activated protein kinase complex"/>
    <property type="evidence" value="ECO:0000318"/>
    <property type="project" value="GO_Central"/>
</dbReference>
<evidence type="ECO:0000256" key="1">
    <source>
        <dbReference type="ARBA" id="ARBA00010926"/>
    </source>
</evidence>
<proteinExistence type="inferred from homology"/>
<evidence type="ECO:0000256" key="2">
    <source>
        <dbReference type="ARBA" id="ARBA00022516"/>
    </source>
</evidence>
<dbReference type="InterPro" id="IPR037256">
    <property type="entry name" value="ASC_dom_sf"/>
</dbReference>
<feature type="domain" description="Association with the SNF1 complex (ASC)" evidence="8">
    <location>
        <begin position="123"/>
        <end position="216"/>
    </location>
</feature>
<sequence length="216" mass="24529">MVSLGSPQSLNIRVGIDINARKLPTVFRWTGEGKNCFLSGSFDNWNSLIPLVKSVNDFFTIIELPEGTYQYKYLIDNQWMCDNNQDKVPNSFGTHNNVISVRPSDFEVFEALGTDSLATGHMKNSKIGEYGQYIPPKESSYHGVKHTFPPILPPHLLQVILNKEVPLHCEPSLLPEPNHVMLNHLYALSIKDGVMVLSTTHRYRKKYVTTLIYKPI</sequence>
<evidence type="ECO:0000256" key="4">
    <source>
        <dbReference type="ARBA" id="ARBA00022832"/>
    </source>
</evidence>